<dbReference type="RefSeq" id="XP_003061898.1">
    <property type="nucleotide sequence ID" value="XM_003061852.1"/>
</dbReference>
<dbReference type="InterPro" id="IPR051954">
    <property type="entry name" value="tRNA_methyltransferase_THADA"/>
</dbReference>
<protein>
    <submittedName>
        <fullName evidence="3">Predicted protein</fullName>
    </submittedName>
</protein>
<feature type="region of interest" description="Disordered" evidence="1">
    <location>
        <begin position="420"/>
        <end position="446"/>
    </location>
</feature>
<dbReference type="KEGG" id="mpp:MICPUCDRAFT_48370"/>
<evidence type="ECO:0000313" key="3">
    <source>
        <dbReference type="EMBL" id="EEH53610.1"/>
    </source>
</evidence>
<dbReference type="PANTHER" id="PTHR14387:SF0">
    <property type="entry name" value="DUF2428 DOMAIN-CONTAINING PROTEIN"/>
    <property type="match status" value="1"/>
</dbReference>
<dbReference type="AlphaFoldDB" id="C1N2L8"/>
<dbReference type="Pfam" id="PF25151">
    <property type="entry name" value="TPR_Trm732_C"/>
    <property type="match status" value="1"/>
</dbReference>
<evidence type="ECO:0000259" key="2">
    <source>
        <dbReference type="Pfam" id="PF25151"/>
    </source>
</evidence>
<dbReference type="InterPro" id="IPR056842">
    <property type="entry name" value="THADA-like_TPR_C"/>
</dbReference>
<sequence length="913" mass="94285">MRGFSSPHWEVRNAATLAFAALLVKVCGFMNTADSASSKSGGGGTGRRGVTADEFFHRFCDLHRFLLDELAAAGDALDARGALHPSLYPILAMLSRLRASAARAQREDDVTRVAPSDFIPIVRRCAAGRPYAVRAAAARALAPLVNPGAAATVVGDLLSELAPRRGSRGGGGPVVGYNAAHGALLCAREVVLAARGAGGGAEADGASAVANVAAEGLLRCSYLATGTPVAAVATEWLRCVEAVLSLADDADVSSSDVSSDVAASSSLAALLETARRSCDVAAGARRFVALSGGGRRAEAAARMGTSVSPGDATWCKVAARVAVTLATTTRWRERDGDESNESHDATSAALACLARTAPYEARAGAMKALRDLGGVDAVTAAGLDVPRMRTFLIDELLPVETRHSCARRALGLVAAWTEAASESQDNPTSAESCSGSGPSNGVSTSKSVASLEARRATYARASAKLARSLATFATMPGAIARAHVRARGGEISPEREEDDAAARGVLLKILSDEVVREAAEGGDDESIADVEDAEDADVDESEDDEWRLVESIARRGAHERVRCAALACLGRLAAVRVARWEAAAKATGGIPPPAVASLTGLIAAGASPERPADVRRAAASALAASTLLSRLPPAKVSDETVGENNAPTLGEPILRAWLAAFTMMEDEDEDVRDVASRAATRADVGVPSDAQTEATLRVAFANVADRLARWPPFERFLFKTSSGPPVRASALRDAIAGVGVVRRLFDREADNHHAEALLLSQLAARALRRGGVARSSAAADAREAALRSAEEAAAALLLSTSAHASAATSSSATSDASSWAGGVTNHEAAFAPVCRACLALWALATDAPAPDAAIRDRARKLDDAFATRGVLGPMARAMWVAARGALGVEVAREEPDADVGGAFESLDPCFLLD</sequence>
<feature type="region of interest" description="Disordered" evidence="1">
    <location>
        <begin position="518"/>
        <end position="544"/>
    </location>
</feature>
<dbReference type="EMBL" id="GG663745">
    <property type="protein sequence ID" value="EEH53610.1"/>
    <property type="molecule type" value="Genomic_DNA"/>
</dbReference>
<keyword evidence="4" id="KW-1185">Reference proteome</keyword>
<dbReference type="InterPro" id="IPR016024">
    <property type="entry name" value="ARM-type_fold"/>
</dbReference>
<accession>C1N2L8</accession>
<feature type="compositionally biased region" description="Acidic residues" evidence="1">
    <location>
        <begin position="520"/>
        <end position="544"/>
    </location>
</feature>
<evidence type="ECO:0000313" key="4">
    <source>
        <dbReference type="Proteomes" id="UP000001876"/>
    </source>
</evidence>
<dbReference type="GO" id="GO:0005829">
    <property type="term" value="C:cytosol"/>
    <property type="evidence" value="ECO:0007669"/>
    <property type="project" value="TreeGrafter"/>
</dbReference>
<dbReference type="eggNOG" id="KOG1810">
    <property type="taxonomic scope" value="Eukaryota"/>
</dbReference>
<dbReference type="PANTHER" id="PTHR14387">
    <property type="entry name" value="THADA/DEATH RECEPTOR INTERACTING PROTEIN"/>
    <property type="match status" value="1"/>
</dbReference>
<dbReference type="SUPFAM" id="SSF48371">
    <property type="entry name" value="ARM repeat"/>
    <property type="match status" value="1"/>
</dbReference>
<feature type="domain" description="tRNA (32-2'-O)-methyltransferase regulator THADA-like C-terminal TPR repeats region" evidence="2">
    <location>
        <begin position="12"/>
        <end position="189"/>
    </location>
</feature>
<gene>
    <name evidence="3" type="ORF">MICPUCDRAFT_48370</name>
</gene>
<dbReference type="GeneID" id="9687338"/>
<reference evidence="3 4" key="1">
    <citation type="journal article" date="2009" name="Science">
        <title>Green evolution and dynamic adaptations revealed by genomes of the marine picoeukaryotes Micromonas.</title>
        <authorList>
            <person name="Worden A.Z."/>
            <person name="Lee J.H."/>
            <person name="Mock T."/>
            <person name="Rouze P."/>
            <person name="Simmons M.P."/>
            <person name="Aerts A.L."/>
            <person name="Allen A.E."/>
            <person name="Cuvelier M.L."/>
            <person name="Derelle E."/>
            <person name="Everett M.V."/>
            <person name="Foulon E."/>
            <person name="Grimwood J."/>
            <person name="Gundlach H."/>
            <person name="Henrissat B."/>
            <person name="Napoli C."/>
            <person name="McDonald S.M."/>
            <person name="Parker M.S."/>
            <person name="Rombauts S."/>
            <person name="Salamov A."/>
            <person name="Von Dassow P."/>
            <person name="Badger J.H."/>
            <person name="Coutinho P.M."/>
            <person name="Demir E."/>
            <person name="Dubchak I."/>
            <person name="Gentemann C."/>
            <person name="Eikrem W."/>
            <person name="Gready J.E."/>
            <person name="John U."/>
            <person name="Lanier W."/>
            <person name="Lindquist E.A."/>
            <person name="Lucas S."/>
            <person name="Mayer K.F."/>
            <person name="Moreau H."/>
            <person name="Not F."/>
            <person name="Otillar R."/>
            <person name="Panaud O."/>
            <person name="Pangilinan J."/>
            <person name="Paulsen I."/>
            <person name="Piegu B."/>
            <person name="Poliakov A."/>
            <person name="Robbens S."/>
            <person name="Schmutz J."/>
            <person name="Toulza E."/>
            <person name="Wyss T."/>
            <person name="Zelensky A."/>
            <person name="Zhou K."/>
            <person name="Armbrust E.V."/>
            <person name="Bhattacharya D."/>
            <person name="Goodenough U.W."/>
            <person name="Van de Peer Y."/>
            <person name="Grigoriev I.V."/>
        </authorList>
    </citation>
    <scope>NUCLEOTIDE SEQUENCE [LARGE SCALE GENOMIC DNA]</scope>
    <source>
        <strain evidence="3 4">CCMP1545</strain>
    </source>
</reference>
<dbReference type="OrthoDB" id="73997at2759"/>
<name>C1N2L8_MICPC</name>
<dbReference type="Proteomes" id="UP000001876">
    <property type="component" value="Unassembled WGS sequence"/>
</dbReference>
<evidence type="ECO:0000256" key="1">
    <source>
        <dbReference type="SAM" id="MobiDB-lite"/>
    </source>
</evidence>
<proteinExistence type="predicted"/>
<organism evidence="4">
    <name type="scientific">Micromonas pusilla (strain CCMP1545)</name>
    <name type="common">Picoplanktonic green alga</name>
    <dbReference type="NCBI Taxonomy" id="564608"/>
    <lineage>
        <taxon>Eukaryota</taxon>
        <taxon>Viridiplantae</taxon>
        <taxon>Chlorophyta</taxon>
        <taxon>Mamiellophyceae</taxon>
        <taxon>Mamiellales</taxon>
        <taxon>Mamiellaceae</taxon>
        <taxon>Micromonas</taxon>
    </lineage>
</organism>
<dbReference type="GO" id="GO:0030488">
    <property type="term" value="P:tRNA methylation"/>
    <property type="evidence" value="ECO:0007669"/>
    <property type="project" value="TreeGrafter"/>
</dbReference>
<dbReference type="STRING" id="564608.C1N2L8"/>